<proteinExistence type="predicted"/>
<protein>
    <recommendedName>
        <fullName evidence="3">Gnk2-homologous domain-containing protein</fullName>
    </recommendedName>
</protein>
<accession>A0ABC8UR37</accession>
<keyword evidence="2" id="KW-0677">Repeat</keyword>
<evidence type="ECO:0000259" key="3">
    <source>
        <dbReference type="Pfam" id="PF01657"/>
    </source>
</evidence>
<keyword evidence="1" id="KW-0732">Signal</keyword>
<reference evidence="4 5" key="1">
    <citation type="submission" date="2024-02" db="EMBL/GenBank/DDBJ databases">
        <authorList>
            <person name="Vignale AGUSTIN F."/>
            <person name="Sosa J E."/>
            <person name="Modenutti C."/>
        </authorList>
    </citation>
    <scope>NUCLEOTIDE SEQUENCE [LARGE SCALE GENOMIC DNA]</scope>
</reference>
<name>A0ABC8UR37_9AQUA</name>
<dbReference type="AlphaFoldDB" id="A0ABC8UR37"/>
<evidence type="ECO:0000256" key="1">
    <source>
        <dbReference type="ARBA" id="ARBA00022729"/>
    </source>
</evidence>
<comment type="caution">
    <text evidence="4">The sequence shown here is derived from an EMBL/GenBank/DDBJ whole genome shotgun (WGS) entry which is preliminary data.</text>
</comment>
<dbReference type="Proteomes" id="UP001642360">
    <property type="component" value="Unassembled WGS sequence"/>
</dbReference>
<dbReference type="Gene3D" id="3.30.430.20">
    <property type="entry name" value="Gnk2 domain, C-X8-C-X2-C motif"/>
    <property type="match status" value="1"/>
</dbReference>
<evidence type="ECO:0000256" key="2">
    <source>
        <dbReference type="ARBA" id="ARBA00022737"/>
    </source>
</evidence>
<dbReference type="InterPro" id="IPR038408">
    <property type="entry name" value="GNK2_sf"/>
</dbReference>
<dbReference type="InterPro" id="IPR002902">
    <property type="entry name" value="GNK2"/>
</dbReference>
<organism evidence="4 5">
    <name type="scientific">Ilex paraguariensis</name>
    <name type="common">yerba mate</name>
    <dbReference type="NCBI Taxonomy" id="185542"/>
    <lineage>
        <taxon>Eukaryota</taxon>
        <taxon>Viridiplantae</taxon>
        <taxon>Streptophyta</taxon>
        <taxon>Embryophyta</taxon>
        <taxon>Tracheophyta</taxon>
        <taxon>Spermatophyta</taxon>
        <taxon>Magnoliopsida</taxon>
        <taxon>eudicotyledons</taxon>
        <taxon>Gunneridae</taxon>
        <taxon>Pentapetalae</taxon>
        <taxon>asterids</taxon>
        <taxon>campanulids</taxon>
        <taxon>Aquifoliales</taxon>
        <taxon>Aquifoliaceae</taxon>
        <taxon>Ilex</taxon>
    </lineage>
</organism>
<evidence type="ECO:0000313" key="4">
    <source>
        <dbReference type="EMBL" id="CAK9183474.1"/>
    </source>
</evidence>
<keyword evidence="5" id="KW-1185">Reference proteome</keyword>
<dbReference type="Pfam" id="PF01657">
    <property type="entry name" value="Stress-antifung"/>
    <property type="match status" value="1"/>
</dbReference>
<sequence>MLLLKDPKSYILFVMISINGFGQIFCARAQALSYLCSNDIVNSNYIDDCTSLLDSLSRATSMDFYNETFNHIHGLFLCRGNVNASICRNCVTGGGEEIIRHIAGNGGLKNTIKIAVITVSTTEGVAV</sequence>
<feature type="domain" description="Gnk2-homologous" evidence="3">
    <location>
        <begin position="40"/>
        <end position="94"/>
    </location>
</feature>
<gene>
    <name evidence="4" type="ORF">ILEXP_LOCUS53739</name>
</gene>
<evidence type="ECO:0000313" key="5">
    <source>
        <dbReference type="Proteomes" id="UP001642360"/>
    </source>
</evidence>
<dbReference type="EMBL" id="CAUOFW020008647">
    <property type="protein sequence ID" value="CAK9183474.1"/>
    <property type="molecule type" value="Genomic_DNA"/>
</dbReference>